<feature type="region of interest" description="Disordered" evidence="1">
    <location>
        <begin position="187"/>
        <end position="218"/>
    </location>
</feature>
<evidence type="ECO:0000313" key="3">
    <source>
        <dbReference type="EMBL" id="KAA0912248.1"/>
    </source>
</evidence>
<evidence type="ECO:0000313" key="4">
    <source>
        <dbReference type="Proteomes" id="UP000325291"/>
    </source>
</evidence>
<dbReference type="InterPro" id="IPR013974">
    <property type="entry name" value="SAF"/>
</dbReference>
<accession>A0A5A9Z550</accession>
<dbReference type="CDD" id="cd11614">
    <property type="entry name" value="SAF_CpaB_FlgA_like"/>
    <property type="match status" value="1"/>
</dbReference>
<comment type="caution">
    <text evidence="3">The sequence shown here is derived from an EMBL/GenBank/DDBJ whole genome shotgun (WGS) entry which is preliminary data.</text>
</comment>
<feature type="region of interest" description="Disordered" evidence="1">
    <location>
        <begin position="249"/>
        <end position="286"/>
    </location>
</feature>
<gene>
    <name evidence="3" type="ORF">FLO80_16700</name>
</gene>
<keyword evidence="4" id="KW-1185">Reference proteome</keyword>
<proteinExistence type="predicted"/>
<dbReference type="AlphaFoldDB" id="A0A5A9Z550"/>
<organism evidence="3 4">
    <name type="scientific">Aquicoccus porphyridii</name>
    <dbReference type="NCBI Taxonomy" id="1852029"/>
    <lineage>
        <taxon>Bacteria</taxon>
        <taxon>Pseudomonadati</taxon>
        <taxon>Pseudomonadota</taxon>
        <taxon>Alphaproteobacteria</taxon>
        <taxon>Rhodobacterales</taxon>
        <taxon>Paracoccaceae</taxon>
        <taxon>Aquicoccus</taxon>
    </lineage>
</organism>
<dbReference type="RefSeq" id="WP_111367667.1">
    <property type="nucleotide sequence ID" value="NZ_VINQ01000015.1"/>
</dbReference>
<reference evidence="3 4" key="1">
    <citation type="submission" date="2019-07" db="EMBL/GenBank/DDBJ databases">
        <title>Aquicoccus porphyridii gen. nov., sp. nov., isolated from a small marine red alga, Porphyridium marinum.</title>
        <authorList>
            <person name="Liu L."/>
        </authorList>
    </citation>
    <scope>NUCLEOTIDE SEQUENCE [LARGE SCALE GENOMIC DNA]</scope>
    <source>
        <strain evidence="3 4">L1 8-17</strain>
    </source>
</reference>
<evidence type="ECO:0000256" key="1">
    <source>
        <dbReference type="SAM" id="MobiDB-lite"/>
    </source>
</evidence>
<name>A0A5A9Z550_9RHOB</name>
<sequence length="357" mass="37795">MRRKIWLFLAIGLFLSVASSAGIYLYLSSLENKLQAAQKQLERMVSVARVPLLTRDIARGERVTAADFKLTDITAAAVPDNMLQDLEASFSEAGSELFALEDFKAGQFLLTSQLATQGEQTSAGYMLPLNKRAHAISPSNLNEYSAQLSAGDVLDVYWRERERSGKNVTRLLATGLEIARPAPVAPAADEASGSSQAPLSARAFPSQAASSSGSEGKSDKLVIVGSAEDVANLMQAEKRGEFLIVPSNPGVSAADRMPPEPATDQKLAEKSEAELPADDEAASDTAPALAERAWMAVLDRASSSASDTSASADSNPTTAPDANLDVPGLFTLNSAPKQCQLIIVRSAARSLIEVPCQ</sequence>
<dbReference type="SMART" id="SM00858">
    <property type="entry name" value="SAF"/>
    <property type="match status" value="1"/>
</dbReference>
<dbReference type="Proteomes" id="UP000325291">
    <property type="component" value="Unassembled WGS sequence"/>
</dbReference>
<evidence type="ECO:0000259" key="2">
    <source>
        <dbReference type="SMART" id="SM00858"/>
    </source>
</evidence>
<protein>
    <recommendedName>
        <fullName evidence="2">SAF domain-containing protein</fullName>
    </recommendedName>
</protein>
<feature type="domain" description="SAF" evidence="2">
    <location>
        <begin position="48"/>
        <end position="115"/>
    </location>
</feature>
<dbReference type="EMBL" id="VINQ01000015">
    <property type="protein sequence ID" value="KAA0912248.1"/>
    <property type="molecule type" value="Genomic_DNA"/>
</dbReference>